<dbReference type="InterPro" id="IPR011044">
    <property type="entry name" value="Quino_amine_DH_bsu"/>
</dbReference>
<feature type="region of interest" description="Disordered" evidence="1">
    <location>
        <begin position="108"/>
        <end position="154"/>
    </location>
</feature>
<protein>
    <submittedName>
        <fullName evidence="2">Tat pathway signal sequence domain protein</fullName>
    </submittedName>
</protein>
<proteinExistence type="predicted"/>
<sequence length="551" mass="57702">MTAGWSGLGTTTAEHRGTVYGRQGGLTQGAGNISALSRVTSRRISSGAGGVDAPSGTTPHCRRMERSPPSKAAGSRSSAAQEQPMRRRTFLTTLGAAAGAGLYGCSAKHPKSTVSDSTSPSTAAPASPTPPTPTATPIAFGAEPLWPPPGVISDQDQTLGEGCQILHVHGRYLIGAIGAHYLPGQTDVTGMCPVIVDLTGPTTYAILPDSVSGGYHAAEVKPTAPANNATETSKVGAVAHLATGPSTLDDNHAYIVVGKTDGVTGSSNTSDENMPLSLLKIQLSDYKATASVQLSSSFPTSAFALQDSPSGRLLFTADGTALMLTTGSDPYLALRLSATDLSIQFDAHSVLTYAYLNDLGGEAVCTSKYSSSTEPGTVVTLTDGASHTVSDSPKYVCRKWLYARRYTTAGSTVVMINVDTGEEFTLTGFPYELSDMQHTATSGEYIITCTNNQIDVRTPGSTSPTLTWNSAERAVPNSGQVYGDVLYACYMSGRVTLVDLHTGEELDNRQFTPFQQACVSFVTPYGISTGRFFYPTTEWMTDSKSAAPTSS</sequence>
<organism evidence="2 3">
    <name type="scientific">Actinomyces johnsonii F0542</name>
    <dbReference type="NCBI Taxonomy" id="1321818"/>
    <lineage>
        <taxon>Bacteria</taxon>
        <taxon>Bacillati</taxon>
        <taxon>Actinomycetota</taxon>
        <taxon>Actinomycetes</taxon>
        <taxon>Actinomycetales</taxon>
        <taxon>Actinomycetaceae</taxon>
        <taxon>Actinomyces</taxon>
    </lineage>
</organism>
<evidence type="ECO:0000313" key="3">
    <source>
        <dbReference type="Proteomes" id="UP000016536"/>
    </source>
</evidence>
<feature type="compositionally biased region" description="Low complexity" evidence="1">
    <location>
        <begin position="117"/>
        <end position="126"/>
    </location>
</feature>
<dbReference type="SUPFAM" id="SSF50969">
    <property type="entry name" value="YVTN repeat-like/Quinoprotein amine dehydrogenase"/>
    <property type="match status" value="1"/>
</dbReference>
<dbReference type="HOGENOM" id="CLU_565789_0_0_11"/>
<keyword evidence="3" id="KW-1185">Reference proteome</keyword>
<dbReference type="Proteomes" id="UP000016536">
    <property type="component" value="Unassembled WGS sequence"/>
</dbReference>
<evidence type="ECO:0000256" key="1">
    <source>
        <dbReference type="SAM" id="MobiDB-lite"/>
    </source>
</evidence>
<feature type="region of interest" description="Disordered" evidence="1">
    <location>
        <begin position="42"/>
        <end position="86"/>
    </location>
</feature>
<accession>U1QDM6</accession>
<gene>
    <name evidence="2" type="ORF">HMPREF1979_00117</name>
</gene>
<dbReference type="PATRIC" id="fig|1321818.3.peg.90"/>
<dbReference type="EMBL" id="AWSE01000007">
    <property type="protein sequence ID" value="ERH25840.1"/>
    <property type="molecule type" value="Genomic_DNA"/>
</dbReference>
<name>U1QDM6_9ACTO</name>
<evidence type="ECO:0000313" key="2">
    <source>
        <dbReference type="EMBL" id="ERH25840.1"/>
    </source>
</evidence>
<reference evidence="2 3" key="1">
    <citation type="submission" date="2013-08" db="EMBL/GenBank/DDBJ databases">
        <authorList>
            <person name="Weinstock G."/>
            <person name="Sodergren E."/>
            <person name="Wylie T."/>
            <person name="Fulton L."/>
            <person name="Fulton R."/>
            <person name="Fronick C."/>
            <person name="O'Laughlin M."/>
            <person name="Godfrey J."/>
            <person name="Miner T."/>
            <person name="Herter B."/>
            <person name="Appelbaum E."/>
            <person name="Cordes M."/>
            <person name="Lek S."/>
            <person name="Wollam A."/>
            <person name="Pepin K.H."/>
            <person name="Palsikar V.B."/>
            <person name="Mitreva M."/>
            <person name="Wilson R.K."/>
        </authorList>
    </citation>
    <scope>NUCLEOTIDE SEQUENCE [LARGE SCALE GENOMIC DNA]</scope>
    <source>
        <strain evidence="2 3">F0542</strain>
    </source>
</reference>
<comment type="caution">
    <text evidence="2">The sequence shown here is derived from an EMBL/GenBank/DDBJ whole genome shotgun (WGS) entry which is preliminary data.</text>
</comment>
<dbReference type="AlphaFoldDB" id="U1QDM6"/>